<dbReference type="PANTHER" id="PTHR42800:SF1">
    <property type="entry name" value="EXOINULINASE INUD (AFU_ORTHOLOGUE AFUA_5G00480)"/>
    <property type="match status" value="1"/>
</dbReference>
<evidence type="ECO:0000313" key="2">
    <source>
        <dbReference type="EMBL" id="GEE00484.1"/>
    </source>
</evidence>
<evidence type="ECO:0000313" key="3">
    <source>
        <dbReference type="Proteomes" id="UP000444960"/>
    </source>
</evidence>
<dbReference type="InterPro" id="IPR013189">
    <property type="entry name" value="Glyco_hydro_32_C"/>
</dbReference>
<gene>
    <name evidence="2" type="ORF">nbrc107696_09300</name>
</gene>
<proteinExistence type="predicted"/>
<feature type="domain" description="Glycosyl hydrolase family 32 C-terminal" evidence="1">
    <location>
        <begin position="27"/>
        <end position="167"/>
    </location>
</feature>
<name>A0A7I9V5L4_9ACTN</name>
<protein>
    <recommendedName>
        <fullName evidence="1">Glycosyl hydrolase family 32 C-terminal domain-containing protein</fullName>
    </recommendedName>
</protein>
<comment type="caution">
    <text evidence="2">The sequence shown here is derived from an EMBL/GenBank/DDBJ whole genome shotgun (WGS) entry which is preliminary data.</text>
</comment>
<reference evidence="3" key="1">
    <citation type="submission" date="2019-06" db="EMBL/GenBank/DDBJ databases">
        <title>Gordonia isolated from sludge of a wastewater treatment plant.</title>
        <authorList>
            <person name="Tamura T."/>
            <person name="Aoyama K."/>
            <person name="Kang Y."/>
            <person name="Saito S."/>
            <person name="Akiyama N."/>
            <person name="Yazawa K."/>
            <person name="Gonoi T."/>
            <person name="Mikami Y."/>
        </authorList>
    </citation>
    <scope>NUCLEOTIDE SEQUENCE [LARGE SCALE GENOMIC DNA]</scope>
    <source>
        <strain evidence="3">NBRC 107696</strain>
    </source>
</reference>
<accession>A0A7I9V5L4</accession>
<dbReference type="PANTHER" id="PTHR42800">
    <property type="entry name" value="EXOINULINASE INUD (AFU_ORTHOLOGUE AFUA_5G00480)"/>
    <property type="match status" value="1"/>
</dbReference>
<dbReference type="GO" id="GO:0005987">
    <property type="term" value="P:sucrose catabolic process"/>
    <property type="evidence" value="ECO:0007669"/>
    <property type="project" value="TreeGrafter"/>
</dbReference>
<keyword evidence="3" id="KW-1185">Reference proteome</keyword>
<dbReference type="Proteomes" id="UP000444960">
    <property type="component" value="Unassembled WGS sequence"/>
</dbReference>
<sequence length="173" mass="18686">MTGGRPTLTSHVVDPISTGGSIVYRKNDVRLRVGSTTLPPQRRAYRASVVVEPDGADSVSLVLRASNDQSEHTEIRYDTAAHRLSVDRTRSGDVLFGPLFPSVSSATVPLQNGRLTLDVYVDSSSVEVFAQDGQYCVTNLVYPKPSSTGMTVVSRGGRAMLRELTVTAYPATR</sequence>
<dbReference type="Gene3D" id="2.60.120.560">
    <property type="entry name" value="Exo-inulinase, domain 1"/>
    <property type="match status" value="1"/>
</dbReference>
<dbReference type="SUPFAM" id="SSF49899">
    <property type="entry name" value="Concanavalin A-like lectins/glucanases"/>
    <property type="match status" value="1"/>
</dbReference>
<dbReference type="Pfam" id="PF08244">
    <property type="entry name" value="Glyco_hydro_32C"/>
    <property type="match status" value="1"/>
</dbReference>
<dbReference type="InterPro" id="IPR013320">
    <property type="entry name" value="ConA-like_dom_sf"/>
</dbReference>
<evidence type="ECO:0000259" key="1">
    <source>
        <dbReference type="Pfam" id="PF08244"/>
    </source>
</evidence>
<dbReference type="GO" id="GO:0004575">
    <property type="term" value="F:sucrose alpha-glucosidase activity"/>
    <property type="evidence" value="ECO:0007669"/>
    <property type="project" value="TreeGrafter"/>
</dbReference>
<dbReference type="EMBL" id="BJOV01000002">
    <property type="protein sequence ID" value="GEE00484.1"/>
    <property type="molecule type" value="Genomic_DNA"/>
</dbReference>
<dbReference type="AlphaFoldDB" id="A0A7I9V5L4"/>
<organism evidence="2 3">
    <name type="scientific">Gordonia spumicola</name>
    <dbReference type="NCBI Taxonomy" id="589161"/>
    <lineage>
        <taxon>Bacteria</taxon>
        <taxon>Bacillati</taxon>
        <taxon>Actinomycetota</taxon>
        <taxon>Actinomycetes</taxon>
        <taxon>Mycobacteriales</taxon>
        <taxon>Gordoniaceae</taxon>
        <taxon>Gordonia</taxon>
    </lineage>
</organism>
<dbReference type="GO" id="GO:0005737">
    <property type="term" value="C:cytoplasm"/>
    <property type="evidence" value="ECO:0007669"/>
    <property type="project" value="TreeGrafter"/>
</dbReference>